<evidence type="ECO:0000256" key="5">
    <source>
        <dbReference type="SAM" id="Coils"/>
    </source>
</evidence>
<reference evidence="8 9" key="1">
    <citation type="submission" date="2019-09" db="EMBL/GenBank/DDBJ databases">
        <title>Bird 10,000 Genomes (B10K) Project - Family phase.</title>
        <authorList>
            <person name="Zhang G."/>
        </authorList>
    </citation>
    <scope>NUCLEOTIDE SEQUENCE [LARGE SCALE GENOMIC DNA]</scope>
    <source>
        <strain evidence="8">B10K-DU-002-13</strain>
        <tissue evidence="8">Muscle</tissue>
    </source>
</reference>
<protein>
    <submittedName>
        <fullName evidence="8">AIMP1 protein</fullName>
    </submittedName>
</protein>
<dbReference type="InterPro" id="IPR002547">
    <property type="entry name" value="tRNA-bd_dom"/>
</dbReference>
<keyword evidence="5" id="KW-0175">Coiled coil</keyword>
<dbReference type="GO" id="GO:0000049">
    <property type="term" value="F:tRNA binding"/>
    <property type="evidence" value="ECO:0007669"/>
    <property type="project" value="UniProtKB-UniRule"/>
</dbReference>
<proteinExistence type="predicted"/>
<evidence type="ECO:0000256" key="6">
    <source>
        <dbReference type="SAM" id="MobiDB-lite"/>
    </source>
</evidence>
<feature type="compositionally biased region" description="Basic and acidic residues" evidence="6">
    <location>
        <begin position="127"/>
        <end position="145"/>
    </location>
</feature>
<dbReference type="PROSITE" id="PS50886">
    <property type="entry name" value="TRBD"/>
    <property type="match status" value="1"/>
</dbReference>
<evidence type="ECO:0000256" key="1">
    <source>
        <dbReference type="ARBA" id="ARBA00022555"/>
    </source>
</evidence>
<dbReference type="Pfam" id="PF01588">
    <property type="entry name" value="tRNA_bind"/>
    <property type="match status" value="1"/>
</dbReference>
<dbReference type="EMBL" id="VXBK01003241">
    <property type="protein sequence ID" value="NXN66116.1"/>
    <property type="molecule type" value="Genomic_DNA"/>
</dbReference>
<dbReference type="PANTHER" id="PTHR11586">
    <property type="entry name" value="TRNA-AMINOACYLATION COFACTOR ARC1 FAMILY MEMBER"/>
    <property type="match status" value="1"/>
</dbReference>
<dbReference type="GO" id="GO:0006412">
    <property type="term" value="P:translation"/>
    <property type="evidence" value="ECO:0007669"/>
    <property type="project" value="UniProtKB-KW"/>
</dbReference>
<keyword evidence="2 4" id="KW-0694">RNA-binding</keyword>
<feature type="region of interest" description="Disordered" evidence="6">
    <location>
        <begin position="96"/>
        <end position="156"/>
    </location>
</feature>
<name>A0A7L1KUW9_HIMHI</name>
<feature type="non-terminal residue" evidence="8">
    <location>
        <position position="1"/>
    </location>
</feature>
<evidence type="ECO:0000259" key="7">
    <source>
        <dbReference type="PROSITE" id="PS50886"/>
    </source>
</evidence>
<organism evidence="8 9">
    <name type="scientific">Himantopus himantopus</name>
    <name type="common">Black-winged stilt</name>
    <name type="synonym">Charadrius himantopus</name>
    <dbReference type="NCBI Taxonomy" id="225398"/>
    <lineage>
        <taxon>Eukaryota</taxon>
        <taxon>Metazoa</taxon>
        <taxon>Chordata</taxon>
        <taxon>Craniata</taxon>
        <taxon>Vertebrata</taxon>
        <taxon>Euteleostomi</taxon>
        <taxon>Archelosauria</taxon>
        <taxon>Archosauria</taxon>
        <taxon>Dinosauria</taxon>
        <taxon>Saurischia</taxon>
        <taxon>Theropoda</taxon>
        <taxon>Coelurosauria</taxon>
        <taxon>Aves</taxon>
        <taxon>Neognathae</taxon>
        <taxon>Neoaves</taxon>
        <taxon>Charadriiformes</taxon>
        <taxon>Recurvirostridae</taxon>
        <taxon>Himantopus</taxon>
    </lineage>
</organism>
<dbReference type="PANTHER" id="PTHR11586:SF33">
    <property type="entry name" value="AMINOACYL TRNA SYNTHASE COMPLEX-INTERACTING MULTIFUNCTIONAL PROTEIN 1"/>
    <property type="match status" value="1"/>
</dbReference>
<feature type="non-terminal residue" evidence="8">
    <location>
        <position position="213"/>
    </location>
</feature>
<evidence type="ECO:0000256" key="2">
    <source>
        <dbReference type="ARBA" id="ARBA00022884"/>
    </source>
</evidence>
<dbReference type="SUPFAM" id="SSF50249">
    <property type="entry name" value="Nucleic acid-binding proteins"/>
    <property type="match status" value="1"/>
</dbReference>
<dbReference type="Proteomes" id="UP000571567">
    <property type="component" value="Unassembled WGS sequence"/>
</dbReference>
<comment type="caution">
    <text evidence="8">The sequence shown here is derived from an EMBL/GenBank/DDBJ whole genome shotgun (WGS) entry which is preliminary data.</text>
</comment>
<dbReference type="InterPro" id="IPR012340">
    <property type="entry name" value="NA-bd_OB-fold"/>
</dbReference>
<evidence type="ECO:0000313" key="8">
    <source>
        <dbReference type="EMBL" id="NXN66116.1"/>
    </source>
</evidence>
<feature type="compositionally biased region" description="Polar residues" evidence="6">
    <location>
        <begin position="96"/>
        <end position="117"/>
    </location>
</feature>
<evidence type="ECO:0000256" key="3">
    <source>
        <dbReference type="ARBA" id="ARBA00022917"/>
    </source>
</evidence>
<feature type="coiled-coil region" evidence="5">
    <location>
        <begin position="18"/>
        <end position="82"/>
    </location>
</feature>
<dbReference type="InterPro" id="IPR051270">
    <property type="entry name" value="Tyrosine-tRNA_ligase_regulator"/>
</dbReference>
<evidence type="ECO:0000313" key="9">
    <source>
        <dbReference type="Proteomes" id="UP000571567"/>
    </source>
</evidence>
<dbReference type="AlphaFoldDB" id="A0A7L1KUW9"/>
<gene>
    <name evidence="8" type="primary">Aimp1</name>
    <name evidence="8" type="ORF">HIMHIM_R14281</name>
</gene>
<dbReference type="OrthoDB" id="197206at2759"/>
<keyword evidence="3" id="KW-0648">Protein biosynthesis</keyword>
<sequence>SRFLARFLVKMAANNAVLNRLEQKGAEADQVIEYLKQQVALLKEKAILQASLREEKKLRVENAKLKKEIEGLKQELIQAEIRNGVKQIAIPPGTTVSTASFSDDMPQTTAVASSSGSKDQVKDEDEEKKKKEKVEKKGEKKEKKQQPAAGSSDAKPVDVSRLDLRVGCIITAEKHPDADALYVEKVDVGEASPRTVVSGLVKHVPLDQVLTKL</sequence>
<keyword evidence="9" id="KW-1185">Reference proteome</keyword>
<dbReference type="Gene3D" id="2.40.50.140">
    <property type="entry name" value="Nucleic acid-binding proteins"/>
    <property type="match status" value="1"/>
</dbReference>
<keyword evidence="1 4" id="KW-0820">tRNA-binding</keyword>
<evidence type="ECO:0000256" key="4">
    <source>
        <dbReference type="PROSITE-ProRule" id="PRU00209"/>
    </source>
</evidence>
<feature type="domain" description="TRNA-binding" evidence="7">
    <location>
        <begin position="158"/>
        <end position="213"/>
    </location>
</feature>
<accession>A0A7L1KUW9</accession>